<dbReference type="RefSeq" id="WP_183653392.1">
    <property type="nucleotide sequence ID" value="NZ_BAAAXX010000178.1"/>
</dbReference>
<dbReference type="Gene3D" id="3.40.50.720">
    <property type="entry name" value="NAD(P)-binding Rossmann-like Domain"/>
    <property type="match status" value="2"/>
</dbReference>
<gene>
    <name evidence="7" type="ORF">FHR33_005585</name>
</gene>
<evidence type="ECO:0000313" key="8">
    <source>
        <dbReference type="Proteomes" id="UP000579945"/>
    </source>
</evidence>
<reference evidence="7 8" key="1">
    <citation type="submission" date="2020-08" db="EMBL/GenBank/DDBJ databases">
        <title>Sequencing the genomes of 1000 actinobacteria strains.</title>
        <authorList>
            <person name="Klenk H.-P."/>
        </authorList>
    </citation>
    <scope>NUCLEOTIDE SEQUENCE [LARGE SCALE GENOMIC DNA]</scope>
    <source>
        <strain evidence="7 8">DSM 44320</strain>
    </source>
</reference>
<feature type="domain" description="D-isomer specific 2-hydroxyacid dehydrogenase catalytic" evidence="5">
    <location>
        <begin position="13"/>
        <end position="313"/>
    </location>
</feature>
<evidence type="ECO:0000259" key="5">
    <source>
        <dbReference type="Pfam" id="PF00389"/>
    </source>
</evidence>
<keyword evidence="2 4" id="KW-0560">Oxidoreductase</keyword>
<evidence type="ECO:0000313" key="7">
    <source>
        <dbReference type="EMBL" id="MBB3729725.1"/>
    </source>
</evidence>
<proteinExistence type="inferred from homology"/>
<evidence type="ECO:0000256" key="2">
    <source>
        <dbReference type="ARBA" id="ARBA00023002"/>
    </source>
</evidence>
<dbReference type="EMBL" id="JACIBV010000001">
    <property type="protein sequence ID" value="MBB3729725.1"/>
    <property type="molecule type" value="Genomic_DNA"/>
</dbReference>
<dbReference type="GeneID" id="95391903"/>
<feature type="domain" description="D-isomer specific 2-hydroxyacid dehydrogenase NAD-binding" evidence="6">
    <location>
        <begin position="110"/>
        <end position="283"/>
    </location>
</feature>
<accession>A0A7W5V9Q2</accession>
<dbReference type="InterPro" id="IPR050857">
    <property type="entry name" value="D-2-hydroxyacid_DH"/>
</dbReference>
<dbReference type="GO" id="GO:0051287">
    <property type="term" value="F:NAD binding"/>
    <property type="evidence" value="ECO:0007669"/>
    <property type="project" value="InterPro"/>
</dbReference>
<dbReference type="PANTHER" id="PTHR42789">
    <property type="entry name" value="D-ISOMER SPECIFIC 2-HYDROXYACID DEHYDROGENASE FAMILY PROTEIN (AFU_ORTHOLOGUE AFUA_6G10090)"/>
    <property type="match status" value="1"/>
</dbReference>
<organism evidence="7 8">
    <name type="scientific">Nonomuraea dietziae</name>
    <dbReference type="NCBI Taxonomy" id="65515"/>
    <lineage>
        <taxon>Bacteria</taxon>
        <taxon>Bacillati</taxon>
        <taxon>Actinomycetota</taxon>
        <taxon>Actinomycetes</taxon>
        <taxon>Streptosporangiales</taxon>
        <taxon>Streptosporangiaceae</taxon>
        <taxon>Nonomuraea</taxon>
    </lineage>
</organism>
<protein>
    <submittedName>
        <fullName evidence="7">D-3-phosphoglycerate dehydrogenase</fullName>
        <ecNumber evidence="7">1.1.1.95</ecNumber>
    </submittedName>
</protein>
<keyword evidence="8" id="KW-1185">Reference proteome</keyword>
<dbReference type="InterPro" id="IPR006140">
    <property type="entry name" value="D-isomer_DH_NAD-bd"/>
</dbReference>
<dbReference type="Proteomes" id="UP000579945">
    <property type="component" value="Unassembled WGS sequence"/>
</dbReference>
<dbReference type="InterPro" id="IPR029753">
    <property type="entry name" value="D-isomer_DH_CS"/>
</dbReference>
<dbReference type="Pfam" id="PF02826">
    <property type="entry name" value="2-Hacid_dh_C"/>
    <property type="match status" value="1"/>
</dbReference>
<sequence length="323" mass="34681">MRRPRALLLTGLPERALARLREVADVAEVAEKPRLGFSDEQLADLVIETGAGVLIVDHDEVRRCVLDLPLDIVACMGALTTIDLALAAERGVTVLHDTDQDADAVAELTLALLFAVSRNIVTADREVRRGTAGRKRVPAAERYRGSRLSGRTFGVVGLGRVGRAVQWRAQGLGMRVIACDPHVPEATHTLPQLLSEADVVSLHVPVTVETRGFIGDTELASMRPGAIYLNTSRGALHDMSALVDALRWGHLGGAGLDHFEGEWLDPAHPLARLPNVVLTPHLGQATGETAEDRAESIVEDIARLLRGEAPRHACTPVGARVTA</sequence>
<dbReference type="SUPFAM" id="SSF51735">
    <property type="entry name" value="NAD(P)-binding Rossmann-fold domains"/>
    <property type="match status" value="1"/>
</dbReference>
<comment type="similarity">
    <text evidence="1 4">Belongs to the D-isomer specific 2-hydroxyacid dehydrogenase family.</text>
</comment>
<dbReference type="InterPro" id="IPR006139">
    <property type="entry name" value="D-isomer_2_OHA_DH_cat_dom"/>
</dbReference>
<evidence type="ECO:0000259" key="6">
    <source>
        <dbReference type="Pfam" id="PF02826"/>
    </source>
</evidence>
<dbReference type="PANTHER" id="PTHR42789:SF1">
    <property type="entry name" value="D-ISOMER SPECIFIC 2-HYDROXYACID DEHYDROGENASE FAMILY PROTEIN (AFU_ORTHOLOGUE AFUA_6G10090)"/>
    <property type="match status" value="1"/>
</dbReference>
<name>A0A7W5V9Q2_9ACTN</name>
<dbReference type="EC" id="1.1.1.95" evidence="7"/>
<dbReference type="PROSITE" id="PS00670">
    <property type="entry name" value="D_2_HYDROXYACID_DH_2"/>
    <property type="match status" value="1"/>
</dbReference>
<evidence type="ECO:0000256" key="3">
    <source>
        <dbReference type="ARBA" id="ARBA00023027"/>
    </source>
</evidence>
<dbReference type="GO" id="GO:0004617">
    <property type="term" value="F:phosphoglycerate dehydrogenase activity"/>
    <property type="evidence" value="ECO:0007669"/>
    <property type="project" value="UniProtKB-EC"/>
</dbReference>
<keyword evidence="3" id="KW-0520">NAD</keyword>
<dbReference type="InterPro" id="IPR036291">
    <property type="entry name" value="NAD(P)-bd_dom_sf"/>
</dbReference>
<evidence type="ECO:0000256" key="4">
    <source>
        <dbReference type="RuleBase" id="RU003719"/>
    </source>
</evidence>
<comment type="caution">
    <text evidence="7">The sequence shown here is derived from an EMBL/GenBank/DDBJ whole genome shotgun (WGS) entry which is preliminary data.</text>
</comment>
<dbReference type="Pfam" id="PF00389">
    <property type="entry name" value="2-Hacid_dh"/>
    <property type="match status" value="1"/>
</dbReference>
<dbReference type="AlphaFoldDB" id="A0A7W5V9Q2"/>
<dbReference type="SUPFAM" id="SSF52283">
    <property type="entry name" value="Formate/glycerate dehydrogenase catalytic domain-like"/>
    <property type="match status" value="1"/>
</dbReference>
<evidence type="ECO:0000256" key="1">
    <source>
        <dbReference type="ARBA" id="ARBA00005854"/>
    </source>
</evidence>